<accession>A0A5C5CRV2</accession>
<dbReference type="Proteomes" id="UP000313390">
    <property type="component" value="Unassembled WGS sequence"/>
</dbReference>
<reference evidence="1 4" key="3">
    <citation type="submission" date="2020-08" db="EMBL/GenBank/DDBJ databases">
        <title>Genomic Encyclopedia of Type Strains, Phase IV (KMG-IV): sequencing the most valuable type-strain genomes for metagenomic binning, comparative biology and taxonomic classification.</title>
        <authorList>
            <person name="Goeker M."/>
        </authorList>
    </citation>
    <scope>NUCLEOTIDE SEQUENCE [LARGE SCALE GENOMIC DNA]</scope>
    <source>
        <strain evidence="1 4">DSM 23868</strain>
    </source>
</reference>
<dbReference type="EMBL" id="VEWK01000002">
    <property type="protein sequence ID" value="TNV14282.1"/>
    <property type="molecule type" value="Genomic_DNA"/>
</dbReference>
<reference evidence="2" key="2">
    <citation type="submission" date="2019-06" db="EMBL/GenBank/DDBJ databases">
        <authorList>
            <person name="Hu M."/>
        </authorList>
    </citation>
    <scope>NUCLEOTIDE SEQUENCE</scope>
    <source>
        <strain evidence="2">08RB2639</strain>
    </source>
</reference>
<reference evidence="2 3" key="1">
    <citation type="journal article" date="2011" name="Int. J. Syst. Evol. Microbiol.">
        <title>Ochrobactrum pecoris sp. nov., isolated from farm animals.</title>
        <authorList>
            <person name="Kampfer P."/>
            <person name="Huber B."/>
            <person name="Busse H.J."/>
            <person name="Scholz H.C."/>
            <person name="Tomaso H."/>
            <person name="Hotzel H."/>
            <person name="Melzer F."/>
        </authorList>
    </citation>
    <scope>NUCLEOTIDE SEQUENCE [LARGE SCALE GENOMIC DNA]</scope>
    <source>
        <strain evidence="2 3">08RB2639</strain>
    </source>
</reference>
<dbReference type="Proteomes" id="UP000553980">
    <property type="component" value="Unassembled WGS sequence"/>
</dbReference>
<evidence type="ECO:0000313" key="2">
    <source>
        <dbReference type="EMBL" id="TNV14282.1"/>
    </source>
</evidence>
<dbReference type="OrthoDB" id="7475657at2"/>
<gene>
    <name evidence="2" type="ORF">FIB18_03315</name>
    <name evidence="1" type="ORF">GGQ79_000921</name>
</gene>
<name>A0A5C5CRV2_9HYPH</name>
<sequence>MTTDPALQAEIIHRLAIGCERVSVAEMENRYRALGYALDRDLDCRCMSRIMTGPDAGRAYPCITTGVKEIDTRRSAFHFESRRDTNYRAMQRLRQDIFAVTKGAILEP</sequence>
<evidence type="ECO:0000313" key="4">
    <source>
        <dbReference type="Proteomes" id="UP000553980"/>
    </source>
</evidence>
<protein>
    <submittedName>
        <fullName evidence="2">Uncharacterized protein</fullName>
    </submittedName>
</protein>
<organism evidence="2 3">
    <name type="scientific">Brucella pecoris</name>
    <dbReference type="NCBI Taxonomy" id="867683"/>
    <lineage>
        <taxon>Bacteria</taxon>
        <taxon>Pseudomonadati</taxon>
        <taxon>Pseudomonadota</taxon>
        <taxon>Alphaproteobacteria</taxon>
        <taxon>Hyphomicrobiales</taxon>
        <taxon>Brucellaceae</taxon>
        <taxon>Brucella/Ochrobactrum group</taxon>
        <taxon>Brucella</taxon>
    </lineage>
</organism>
<comment type="caution">
    <text evidence="2">The sequence shown here is derived from an EMBL/GenBank/DDBJ whole genome shotgun (WGS) entry which is preliminary data.</text>
</comment>
<dbReference type="RefSeq" id="WP_140019430.1">
    <property type="nucleotide sequence ID" value="NZ_JACIEX010000002.1"/>
</dbReference>
<proteinExistence type="predicted"/>
<dbReference type="AlphaFoldDB" id="A0A5C5CRV2"/>
<evidence type="ECO:0000313" key="3">
    <source>
        <dbReference type="Proteomes" id="UP000313390"/>
    </source>
</evidence>
<keyword evidence="4" id="KW-1185">Reference proteome</keyword>
<evidence type="ECO:0000313" key="1">
    <source>
        <dbReference type="EMBL" id="MBB4092436.1"/>
    </source>
</evidence>
<dbReference type="EMBL" id="JACIEX010000002">
    <property type="protein sequence ID" value="MBB4092436.1"/>
    <property type="molecule type" value="Genomic_DNA"/>
</dbReference>